<dbReference type="EMBL" id="LFOE01000001">
    <property type="protein sequence ID" value="OBY33417.1"/>
    <property type="molecule type" value="Genomic_DNA"/>
</dbReference>
<evidence type="ECO:0000256" key="1">
    <source>
        <dbReference type="SAM" id="MobiDB-lite"/>
    </source>
</evidence>
<dbReference type="RefSeq" id="WP_065286673.1">
    <property type="nucleotide sequence ID" value="NZ_LFOE01000001.1"/>
</dbReference>
<organism evidence="2 3">
    <name type="scientific">Mycolicibacter kumamotonensis</name>
    <dbReference type="NCBI Taxonomy" id="354243"/>
    <lineage>
        <taxon>Bacteria</taxon>
        <taxon>Bacillati</taxon>
        <taxon>Actinomycetota</taxon>
        <taxon>Actinomycetes</taxon>
        <taxon>Mycobacteriales</taxon>
        <taxon>Mycobacteriaceae</taxon>
        <taxon>Mycolicibacter</taxon>
    </lineage>
</organism>
<proteinExistence type="predicted"/>
<keyword evidence="3" id="KW-1185">Reference proteome</keyword>
<protein>
    <submittedName>
        <fullName evidence="2">Uncharacterized protein</fullName>
    </submittedName>
</protein>
<sequence>MADAAATAIGKLDGRDPDQPNYPPLNWVGVSHYREVALGQSTVVRPEGADPGKLPGGLWWTPSTIDHVTVTAEILTSRYHHQTVFDMIGGLFAVLVEGHDPADVRAALNVADPPLPPTQAAPQE</sequence>
<dbReference type="AlphaFoldDB" id="A0A1B8SL37"/>
<evidence type="ECO:0000313" key="2">
    <source>
        <dbReference type="EMBL" id="OBY33417.1"/>
    </source>
</evidence>
<name>A0A1B8SL37_9MYCO</name>
<dbReference type="OrthoDB" id="9881646at2"/>
<dbReference type="Proteomes" id="UP000092668">
    <property type="component" value="Unassembled WGS sequence"/>
</dbReference>
<gene>
    <name evidence="2" type="ORF">ACT18_00175</name>
</gene>
<reference evidence="2 3" key="1">
    <citation type="submission" date="2015-06" db="EMBL/GenBank/DDBJ databases">
        <title>Genome sequence of Mycobacterium kumamotonense strain Roo.</title>
        <authorList>
            <person name="Greninger A.L."/>
            <person name="Cunningham G."/>
            <person name="Miller S."/>
        </authorList>
    </citation>
    <scope>NUCLEOTIDE SEQUENCE [LARGE SCALE GENOMIC DNA]</scope>
    <source>
        <strain evidence="2 3">Roo</strain>
    </source>
</reference>
<evidence type="ECO:0000313" key="3">
    <source>
        <dbReference type="Proteomes" id="UP000092668"/>
    </source>
</evidence>
<feature type="region of interest" description="Disordered" evidence="1">
    <location>
        <begin position="1"/>
        <end position="21"/>
    </location>
</feature>
<comment type="caution">
    <text evidence="2">The sequence shown here is derived from an EMBL/GenBank/DDBJ whole genome shotgun (WGS) entry which is preliminary data.</text>
</comment>
<accession>A0A1B8SL37</accession>